<dbReference type="Gramene" id="Os03t0243750-00">
    <property type="protein sequence ID" value="Os03t0243750-00"/>
    <property type="gene ID" value="Os03g0243750"/>
</dbReference>
<evidence type="ECO:0000313" key="1">
    <source>
        <dbReference type="EMBL" id="BAS83216.1"/>
    </source>
</evidence>
<reference evidence="1 2" key="3">
    <citation type="journal article" date="2013" name="Rice">
        <title>Improvement of the Oryza sativa Nipponbare reference genome using next generation sequence and optical map data.</title>
        <authorList>
            <person name="Kawahara Y."/>
            <person name="de la Bastide M."/>
            <person name="Hamilton J.P."/>
            <person name="Kanamori H."/>
            <person name="McCombie W.R."/>
            <person name="Ouyang S."/>
            <person name="Schwartz D.C."/>
            <person name="Tanaka T."/>
            <person name="Wu J."/>
            <person name="Zhou S."/>
            <person name="Childs K.L."/>
            <person name="Davidson R.M."/>
            <person name="Lin H."/>
            <person name="Quesada-Ocampo L."/>
            <person name="Vaillancourt B."/>
            <person name="Sakai H."/>
            <person name="Lee S.S."/>
            <person name="Kim J."/>
            <person name="Numa H."/>
            <person name="Itoh T."/>
            <person name="Buell C.R."/>
            <person name="Matsumoto T."/>
        </authorList>
    </citation>
    <scope>NUCLEOTIDE SEQUENCE [LARGE SCALE GENOMIC DNA]</scope>
    <source>
        <strain evidence="2">cv. Nipponbare</strain>
    </source>
</reference>
<accession>A0A0P0VVD9</accession>
<dbReference type="PaxDb" id="39947-A0A0P0VVD9"/>
<protein>
    <submittedName>
        <fullName evidence="1">Os03g0243750 protein</fullName>
    </submittedName>
</protein>
<keyword evidence="2" id="KW-1185">Reference proteome</keyword>
<feature type="non-terminal residue" evidence="1">
    <location>
        <position position="1"/>
    </location>
</feature>
<evidence type="ECO:0000313" key="2">
    <source>
        <dbReference type="Proteomes" id="UP000059680"/>
    </source>
</evidence>
<proteinExistence type="predicted"/>
<name>A0A0P0VVD9_ORYSJ</name>
<reference evidence="1 2" key="2">
    <citation type="journal article" date="2013" name="Plant Cell Physiol.">
        <title>Rice Annotation Project Database (RAP-DB): an integrative and interactive database for rice genomics.</title>
        <authorList>
            <person name="Sakai H."/>
            <person name="Lee S.S."/>
            <person name="Tanaka T."/>
            <person name="Numa H."/>
            <person name="Kim J."/>
            <person name="Kawahara Y."/>
            <person name="Wakimoto H."/>
            <person name="Yang C.C."/>
            <person name="Iwamoto M."/>
            <person name="Abe T."/>
            <person name="Yamada Y."/>
            <person name="Muto A."/>
            <person name="Inokuchi H."/>
            <person name="Ikemura T."/>
            <person name="Matsumoto T."/>
            <person name="Sasaki T."/>
            <person name="Itoh T."/>
        </authorList>
    </citation>
    <scope>NUCLEOTIDE SEQUENCE [LARGE SCALE GENOMIC DNA]</scope>
    <source>
        <strain evidence="2">cv. Nipponbare</strain>
    </source>
</reference>
<gene>
    <name evidence="1" type="ordered locus">Os03g0243750</name>
    <name evidence="1" type="ORF">OSNPB_030243750</name>
</gene>
<dbReference type="AlphaFoldDB" id="A0A0P0VVD9"/>
<dbReference type="InParanoid" id="A0A0P0VVD9"/>
<dbReference type="EMBL" id="AP014959">
    <property type="protein sequence ID" value="BAS83216.1"/>
    <property type="molecule type" value="Genomic_DNA"/>
</dbReference>
<sequence>DVLPEESAEAVGAVRVGRAGGLPRLPLLQEAVDDVSDGEVVEVPVGEAHLVASVGVQRRPQHDAGDGRVGVRLPEHLLQVDGLRLRVVPVADVDLGEPDGQAERGELVEHGAHERDVGLEEVSLQADALQDGAPRAEVLELRHVRVHGGGHVVAGLDHVELVHEERGERVGVLRHAEELHRRVGAQPLLVEVVVQHLVVHVPVRELAAVAGHQVLDPAVDGGAEVVR</sequence>
<reference evidence="2" key="1">
    <citation type="journal article" date="2005" name="Nature">
        <title>The map-based sequence of the rice genome.</title>
        <authorList>
            <consortium name="International rice genome sequencing project (IRGSP)"/>
            <person name="Matsumoto T."/>
            <person name="Wu J."/>
            <person name="Kanamori H."/>
            <person name="Katayose Y."/>
            <person name="Fujisawa M."/>
            <person name="Namiki N."/>
            <person name="Mizuno H."/>
            <person name="Yamamoto K."/>
            <person name="Antonio B.A."/>
            <person name="Baba T."/>
            <person name="Sakata K."/>
            <person name="Nagamura Y."/>
            <person name="Aoki H."/>
            <person name="Arikawa K."/>
            <person name="Arita K."/>
            <person name="Bito T."/>
            <person name="Chiden Y."/>
            <person name="Fujitsuka N."/>
            <person name="Fukunaka R."/>
            <person name="Hamada M."/>
            <person name="Harada C."/>
            <person name="Hayashi A."/>
            <person name="Hijishita S."/>
            <person name="Honda M."/>
            <person name="Hosokawa S."/>
            <person name="Ichikawa Y."/>
            <person name="Idonuma A."/>
            <person name="Iijima M."/>
            <person name="Ikeda M."/>
            <person name="Ikeno M."/>
            <person name="Ito K."/>
            <person name="Ito S."/>
            <person name="Ito T."/>
            <person name="Ito Y."/>
            <person name="Ito Y."/>
            <person name="Iwabuchi A."/>
            <person name="Kamiya K."/>
            <person name="Karasawa W."/>
            <person name="Kurita K."/>
            <person name="Katagiri S."/>
            <person name="Kikuta A."/>
            <person name="Kobayashi H."/>
            <person name="Kobayashi N."/>
            <person name="Machita K."/>
            <person name="Maehara T."/>
            <person name="Masukawa M."/>
            <person name="Mizubayashi T."/>
            <person name="Mukai Y."/>
            <person name="Nagasaki H."/>
            <person name="Nagata Y."/>
            <person name="Naito S."/>
            <person name="Nakashima M."/>
            <person name="Nakama Y."/>
            <person name="Nakamichi Y."/>
            <person name="Nakamura M."/>
            <person name="Meguro A."/>
            <person name="Negishi M."/>
            <person name="Ohta I."/>
            <person name="Ohta T."/>
            <person name="Okamoto M."/>
            <person name="Ono N."/>
            <person name="Saji S."/>
            <person name="Sakaguchi M."/>
            <person name="Sakai K."/>
            <person name="Shibata M."/>
            <person name="Shimokawa T."/>
            <person name="Song J."/>
            <person name="Takazaki Y."/>
            <person name="Terasawa K."/>
            <person name="Tsugane M."/>
            <person name="Tsuji K."/>
            <person name="Ueda S."/>
            <person name="Waki K."/>
            <person name="Yamagata H."/>
            <person name="Yamamoto M."/>
            <person name="Yamamoto S."/>
            <person name="Yamane H."/>
            <person name="Yoshiki S."/>
            <person name="Yoshihara R."/>
            <person name="Yukawa K."/>
            <person name="Zhong H."/>
            <person name="Yano M."/>
            <person name="Yuan Q."/>
            <person name="Ouyang S."/>
            <person name="Liu J."/>
            <person name="Jones K.M."/>
            <person name="Gansberger K."/>
            <person name="Moffat K."/>
            <person name="Hill J."/>
            <person name="Bera J."/>
            <person name="Fadrosh D."/>
            <person name="Jin S."/>
            <person name="Johri S."/>
            <person name="Kim M."/>
            <person name="Overton L."/>
            <person name="Reardon M."/>
            <person name="Tsitrin T."/>
            <person name="Vuong H."/>
            <person name="Weaver B."/>
            <person name="Ciecko A."/>
            <person name="Tallon L."/>
            <person name="Jackson J."/>
            <person name="Pai G."/>
            <person name="Aken S.V."/>
            <person name="Utterback T."/>
            <person name="Reidmuller S."/>
            <person name="Feldblyum T."/>
            <person name="Hsiao J."/>
            <person name="Zismann V."/>
            <person name="Iobst S."/>
            <person name="de Vazeille A.R."/>
            <person name="Buell C.R."/>
            <person name="Ying K."/>
            <person name="Li Y."/>
            <person name="Lu T."/>
            <person name="Huang Y."/>
            <person name="Zhao Q."/>
            <person name="Feng Q."/>
            <person name="Zhang L."/>
            <person name="Zhu J."/>
            <person name="Weng Q."/>
            <person name="Mu J."/>
            <person name="Lu Y."/>
            <person name="Fan D."/>
            <person name="Liu Y."/>
            <person name="Guan J."/>
            <person name="Zhang Y."/>
            <person name="Yu S."/>
            <person name="Liu X."/>
            <person name="Zhang Y."/>
            <person name="Hong G."/>
            <person name="Han B."/>
            <person name="Choisne N."/>
            <person name="Demange N."/>
            <person name="Orjeda G."/>
            <person name="Samain S."/>
            <person name="Cattolico L."/>
            <person name="Pelletier E."/>
            <person name="Couloux A."/>
            <person name="Segurens B."/>
            <person name="Wincker P."/>
            <person name="D'Hont A."/>
            <person name="Scarpelli C."/>
            <person name="Weissenbach J."/>
            <person name="Salanoubat M."/>
            <person name="Quetier F."/>
            <person name="Yu Y."/>
            <person name="Kim H.R."/>
            <person name="Rambo T."/>
            <person name="Currie J."/>
            <person name="Collura K."/>
            <person name="Luo M."/>
            <person name="Yang T."/>
            <person name="Ammiraju J.S.S."/>
            <person name="Engler F."/>
            <person name="Soderlund C."/>
            <person name="Wing R.A."/>
            <person name="Palmer L.E."/>
            <person name="de la Bastide M."/>
            <person name="Spiegel L."/>
            <person name="Nascimento L."/>
            <person name="Zutavern T."/>
            <person name="O'Shaughnessy A."/>
            <person name="Dike S."/>
            <person name="Dedhia N."/>
            <person name="Preston R."/>
            <person name="Balija V."/>
            <person name="McCombie W.R."/>
            <person name="Chow T."/>
            <person name="Chen H."/>
            <person name="Chung M."/>
            <person name="Chen C."/>
            <person name="Shaw J."/>
            <person name="Wu H."/>
            <person name="Hsiao K."/>
            <person name="Chao Y."/>
            <person name="Chu M."/>
            <person name="Cheng C."/>
            <person name="Hour A."/>
            <person name="Lee P."/>
            <person name="Lin S."/>
            <person name="Lin Y."/>
            <person name="Liou J."/>
            <person name="Liu S."/>
            <person name="Hsing Y."/>
            <person name="Raghuvanshi S."/>
            <person name="Mohanty A."/>
            <person name="Bharti A.K."/>
            <person name="Gaur A."/>
            <person name="Gupta V."/>
            <person name="Kumar D."/>
            <person name="Ravi V."/>
            <person name="Vij S."/>
            <person name="Kapur A."/>
            <person name="Khurana P."/>
            <person name="Khurana P."/>
            <person name="Khurana J.P."/>
            <person name="Tyagi A.K."/>
            <person name="Gaikwad K."/>
            <person name="Singh A."/>
            <person name="Dalal V."/>
            <person name="Srivastava S."/>
            <person name="Dixit A."/>
            <person name="Pal A.K."/>
            <person name="Ghazi I.A."/>
            <person name="Yadav M."/>
            <person name="Pandit A."/>
            <person name="Bhargava A."/>
            <person name="Sureshbabu K."/>
            <person name="Batra K."/>
            <person name="Sharma T.R."/>
            <person name="Mohapatra T."/>
            <person name="Singh N.K."/>
            <person name="Messing J."/>
            <person name="Nelson A.B."/>
            <person name="Fuks G."/>
            <person name="Kavchok S."/>
            <person name="Keizer G."/>
            <person name="Linton E."/>
            <person name="Llaca V."/>
            <person name="Song R."/>
            <person name="Tanyolac B."/>
            <person name="Young S."/>
            <person name="Ho-Il K."/>
            <person name="Hahn J.H."/>
            <person name="Sangsakoo G."/>
            <person name="Vanavichit A."/>
            <person name="de Mattos Luiz.A.T."/>
            <person name="Zimmer P.D."/>
            <person name="Malone G."/>
            <person name="Dellagostin O."/>
            <person name="de Oliveira A.C."/>
            <person name="Bevan M."/>
            <person name="Bancroft I."/>
            <person name="Minx P."/>
            <person name="Cordum H."/>
            <person name="Wilson R."/>
            <person name="Cheng Z."/>
            <person name="Jin W."/>
            <person name="Jiang J."/>
            <person name="Leong S.A."/>
            <person name="Iwama H."/>
            <person name="Gojobori T."/>
            <person name="Itoh T."/>
            <person name="Niimura Y."/>
            <person name="Fujii Y."/>
            <person name="Habara T."/>
            <person name="Sakai H."/>
            <person name="Sato Y."/>
            <person name="Wilson G."/>
            <person name="Kumar K."/>
            <person name="McCouch S."/>
            <person name="Juretic N."/>
            <person name="Hoen D."/>
            <person name="Wright S."/>
            <person name="Bruskiewich R."/>
            <person name="Bureau T."/>
            <person name="Miyao A."/>
            <person name="Hirochika H."/>
            <person name="Nishikawa T."/>
            <person name="Kadowaki K."/>
            <person name="Sugiura M."/>
            <person name="Burr B."/>
            <person name="Sasaki T."/>
        </authorList>
    </citation>
    <scope>NUCLEOTIDE SEQUENCE [LARGE SCALE GENOMIC DNA]</scope>
    <source>
        <strain evidence="2">cv. Nipponbare</strain>
    </source>
</reference>
<dbReference type="Proteomes" id="UP000059680">
    <property type="component" value="Chromosome 3"/>
</dbReference>
<organism evidence="1 2">
    <name type="scientific">Oryza sativa subsp. japonica</name>
    <name type="common">Rice</name>
    <dbReference type="NCBI Taxonomy" id="39947"/>
    <lineage>
        <taxon>Eukaryota</taxon>
        <taxon>Viridiplantae</taxon>
        <taxon>Streptophyta</taxon>
        <taxon>Embryophyta</taxon>
        <taxon>Tracheophyta</taxon>
        <taxon>Spermatophyta</taxon>
        <taxon>Magnoliopsida</taxon>
        <taxon>Liliopsida</taxon>
        <taxon>Poales</taxon>
        <taxon>Poaceae</taxon>
        <taxon>BOP clade</taxon>
        <taxon>Oryzoideae</taxon>
        <taxon>Oryzeae</taxon>
        <taxon>Oryzinae</taxon>
        <taxon>Oryza</taxon>
        <taxon>Oryza sativa</taxon>
    </lineage>
</organism>